<organism evidence="6 7">
    <name type="scientific">Chthonomonas calidirosea (strain DSM 23976 / ICMP 18418 / T49)</name>
    <dbReference type="NCBI Taxonomy" id="1303518"/>
    <lineage>
        <taxon>Bacteria</taxon>
        <taxon>Bacillati</taxon>
        <taxon>Armatimonadota</taxon>
        <taxon>Chthonomonadia</taxon>
        <taxon>Chthonomonadales</taxon>
        <taxon>Chthonomonadaceae</taxon>
        <taxon>Chthonomonas</taxon>
    </lineage>
</organism>
<gene>
    <name evidence="6" type="ORF">CCALI_01137</name>
</gene>
<proteinExistence type="predicted"/>
<dbReference type="InterPro" id="IPR051081">
    <property type="entry name" value="HTH_MetalResp_TranReg"/>
</dbReference>
<dbReference type="NCBIfam" id="NF033788">
    <property type="entry name" value="HTH_metalloreg"/>
    <property type="match status" value="1"/>
</dbReference>
<evidence type="ECO:0000259" key="5">
    <source>
        <dbReference type="PROSITE" id="PS50987"/>
    </source>
</evidence>
<keyword evidence="7" id="KW-1185">Reference proteome</keyword>
<protein>
    <submittedName>
        <fullName evidence="6">Predicted transcriptional regulator</fullName>
    </submittedName>
</protein>
<keyword evidence="1" id="KW-0805">Transcription regulation</keyword>
<dbReference type="InterPro" id="IPR036390">
    <property type="entry name" value="WH_DNA-bd_sf"/>
</dbReference>
<keyword evidence="2" id="KW-0238">DNA-binding</keyword>
<dbReference type="EMBL" id="HF951689">
    <property type="protein sequence ID" value="CCW34956.1"/>
    <property type="molecule type" value="Genomic_DNA"/>
</dbReference>
<dbReference type="CDD" id="cd00090">
    <property type="entry name" value="HTH_ARSR"/>
    <property type="match status" value="1"/>
</dbReference>
<name>S0ETR4_CHTCT</name>
<evidence type="ECO:0000313" key="7">
    <source>
        <dbReference type="Proteomes" id="UP000014227"/>
    </source>
</evidence>
<dbReference type="SMART" id="SM00418">
    <property type="entry name" value="HTH_ARSR"/>
    <property type="match status" value="1"/>
</dbReference>
<sequence length="370" mass="41668">MNQLGTPKGKMKKGLFELDGDKRLFSMESRILECKLTENSELFQALASETRLRILQQLADGEMNISELQQVLGVAHPSVSKHIQVLEQAGLIVCEYRPGVQGMQKRCRLRYDRIIFSLESAKQPHGQIEEVQMPVGLYTIAYPKPTCGLASSEGIIGFFDDPQSFFLPERAKAQILWMADGFVEYVFPNNIPTSMEIYRVELSLEICSECPDYNNDYPSDITLWINGVEVGTWTSPGDFGGHRGRLNPSWWNDRLTQHGMLKIWSLDQTGSYVDGVLVSETTIDQALILPRQPITVRIGIKPDAKHVGGFNLFGRGFGNYEQDLLLRMHYHEKTSDSAAPSRRNRRELQESLKTPTSPAQESTIPDGLSS</sequence>
<dbReference type="STRING" id="454171.CP488_00021"/>
<dbReference type="InterPro" id="IPR001845">
    <property type="entry name" value="HTH_ArsR_DNA-bd_dom"/>
</dbReference>
<dbReference type="PANTHER" id="PTHR33154:SF33">
    <property type="entry name" value="TRANSCRIPTIONAL REPRESSOR SDPR"/>
    <property type="match status" value="1"/>
</dbReference>
<dbReference type="InterPro" id="IPR011991">
    <property type="entry name" value="ArsR-like_HTH"/>
</dbReference>
<dbReference type="eggNOG" id="COG4189">
    <property type="taxonomic scope" value="Bacteria"/>
</dbReference>
<dbReference type="PATRIC" id="fig|1303518.3.peg.1157"/>
<dbReference type="AlphaFoldDB" id="S0ETR4"/>
<accession>S0ETR4</accession>
<feature type="compositionally biased region" description="Polar residues" evidence="4">
    <location>
        <begin position="351"/>
        <end position="370"/>
    </location>
</feature>
<dbReference type="KEGG" id="ccz:CCALI_01137"/>
<dbReference type="GO" id="GO:0003700">
    <property type="term" value="F:DNA-binding transcription factor activity"/>
    <property type="evidence" value="ECO:0007669"/>
    <property type="project" value="InterPro"/>
</dbReference>
<evidence type="ECO:0000313" key="6">
    <source>
        <dbReference type="EMBL" id="CCW34956.1"/>
    </source>
</evidence>
<dbReference type="GO" id="GO:0003677">
    <property type="term" value="F:DNA binding"/>
    <property type="evidence" value="ECO:0007669"/>
    <property type="project" value="UniProtKB-KW"/>
</dbReference>
<dbReference type="InParanoid" id="S0ETR4"/>
<feature type="domain" description="HTH arsR-type" evidence="5">
    <location>
        <begin position="31"/>
        <end position="125"/>
    </location>
</feature>
<dbReference type="Gene3D" id="1.10.10.10">
    <property type="entry name" value="Winged helix-like DNA-binding domain superfamily/Winged helix DNA-binding domain"/>
    <property type="match status" value="1"/>
</dbReference>
<evidence type="ECO:0000256" key="1">
    <source>
        <dbReference type="ARBA" id="ARBA00023015"/>
    </source>
</evidence>
<keyword evidence="3" id="KW-0804">Transcription</keyword>
<dbReference type="Proteomes" id="UP000014227">
    <property type="component" value="Chromosome I"/>
</dbReference>
<dbReference type="SUPFAM" id="SSF46785">
    <property type="entry name" value="Winged helix' DNA-binding domain"/>
    <property type="match status" value="1"/>
</dbReference>
<evidence type="ECO:0000256" key="3">
    <source>
        <dbReference type="ARBA" id="ARBA00023163"/>
    </source>
</evidence>
<dbReference type="InterPro" id="IPR036388">
    <property type="entry name" value="WH-like_DNA-bd_sf"/>
</dbReference>
<dbReference type="PANTHER" id="PTHR33154">
    <property type="entry name" value="TRANSCRIPTIONAL REGULATOR, ARSR FAMILY"/>
    <property type="match status" value="1"/>
</dbReference>
<evidence type="ECO:0000256" key="2">
    <source>
        <dbReference type="ARBA" id="ARBA00023125"/>
    </source>
</evidence>
<reference evidence="7" key="1">
    <citation type="submission" date="2013-03" db="EMBL/GenBank/DDBJ databases">
        <title>Genome sequence of Chthonomonas calidirosea, the first sequenced genome from the Armatimonadetes phylum (formally candidate division OP10).</title>
        <authorList>
            <person name="Lee K.C.Y."/>
            <person name="Morgan X.C."/>
            <person name="Dunfield P.F."/>
            <person name="Tamas I."/>
            <person name="Houghton K.M."/>
            <person name="Vyssotski M."/>
            <person name="Ryan J.L.J."/>
            <person name="Lagutin K."/>
            <person name="McDonald I.R."/>
            <person name="Stott M.B."/>
        </authorList>
    </citation>
    <scope>NUCLEOTIDE SEQUENCE [LARGE SCALE GENOMIC DNA]</scope>
    <source>
        <strain evidence="7">DSM 23976 / ICMP 18418 / T49</strain>
    </source>
</reference>
<dbReference type="PRINTS" id="PR00778">
    <property type="entry name" value="HTHARSR"/>
</dbReference>
<dbReference type="Pfam" id="PF12840">
    <property type="entry name" value="HTH_20"/>
    <property type="match status" value="1"/>
</dbReference>
<evidence type="ECO:0000256" key="4">
    <source>
        <dbReference type="SAM" id="MobiDB-lite"/>
    </source>
</evidence>
<dbReference type="HOGENOM" id="CLU_902760_0_0_0"/>
<dbReference type="PROSITE" id="PS50987">
    <property type="entry name" value="HTH_ARSR_2"/>
    <property type="match status" value="1"/>
</dbReference>
<feature type="region of interest" description="Disordered" evidence="4">
    <location>
        <begin position="333"/>
        <end position="370"/>
    </location>
</feature>